<accession>A0A1I7V9P3</accession>
<name>A0A1I7V9P3_LOALO</name>
<reference evidence="1" key="1">
    <citation type="submission" date="2012-04" db="EMBL/GenBank/DDBJ databases">
        <title>The Genome Sequence of Loa loa.</title>
        <authorList>
            <consortium name="The Broad Institute Genome Sequencing Platform"/>
            <consortium name="Broad Institute Genome Sequencing Center for Infectious Disease"/>
            <person name="Nutman T.B."/>
            <person name="Fink D.L."/>
            <person name="Russ C."/>
            <person name="Young S."/>
            <person name="Zeng Q."/>
            <person name="Gargeya S."/>
            <person name="Alvarado L."/>
            <person name="Berlin A."/>
            <person name="Chapman S.B."/>
            <person name="Chen Z."/>
            <person name="Freedman E."/>
            <person name="Gellesch M."/>
            <person name="Goldberg J."/>
            <person name="Griggs A."/>
            <person name="Gujja S."/>
            <person name="Heilman E.R."/>
            <person name="Heiman D."/>
            <person name="Howarth C."/>
            <person name="Mehta T."/>
            <person name="Neiman D."/>
            <person name="Pearson M."/>
            <person name="Roberts A."/>
            <person name="Saif S."/>
            <person name="Shea T."/>
            <person name="Shenoy N."/>
            <person name="Sisk P."/>
            <person name="Stolte C."/>
            <person name="Sykes S."/>
            <person name="White J."/>
            <person name="Yandava C."/>
            <person name="Haas B."/>
            <person name="Henn M.R."/>
            <person name="Nusbaum C."/>
            <person name="Birren B."/>
        </authorList>
    </citation>
    <scope>NUCLEOTIDE SEQUENCE [LARGE SCALE GENOMIC DNA]</scope>
</reference>
<proteinExistence type="predicted"/>
<keyword evidence="1" id="KW-1185">Reference proteome</keyword>
<dbReference type="AlphaFoldDB" id="A0A1I7V9P3"/>
<organism evidence="1 2">
    <name type="scientific">Loa loa</name>
    <name type="common">Eye worm</name>
    <name type="synonym">Filaria loa</name>
    <dbReference type="NCBI Taxonomy" id="7209"/>
    <lineage>
        <taxon>Eukaryota</taxon>
        <taxon>Metazoa</taxon>
        <taxon>Ecdysozoa</taxon>
        <taxon>Nematoda</taxon>
        <taxon>Chromadorea</taxon>
        <taxon>Rhabditida</taxon>
        <taxon>Spirurina</taxon>
        <taxon>Spiruromorpha</taxon>
        <taxon>Filarioidea</taxon>
        <taxon>Onchocercidae</taxon>
        <taxon>Loa</taxon>
    </lineage>
</organism>
<dbReference type="WBParaSite" id="EN70_11402">
    <property type="protein sequence ID" value="EN70_11402"/>
    <property type="gene ID" value="EN70_11402"/>
</dbReference>
<dbReference type="Proteomes" id="UP000095285">
    <property type="component" value="Unassembled WGS sequence"/>
</dbReference>
<reference evidence="2" key="2">
    <citation type="submission" date="2016-11" db="UniProtKB">
        <authorList>
            <consortium name="WormBaseParasite"/>
        </authorList>
    </citation>
    <scope>IDENTIFICATION</scope>
</reference>
<protein>
    <submittedName>
        <fullName evidence="2">GST N-terminal domain-containing protein</fullName>
    </submittedName>
</protein>
<evidence type="ECO:0000313" key="2">
    <source>
        <dbReference type="WBParaSite" id="EN70_11402"/>
    </source>
</evidence>
<evidence type="ECO:0000313" key="1">
    <source>
        <dbReference type="Proteomes" id="UP000095285"/>
    </source>
</evidence>
<sequence length="91" mass="10308">MSAAHGRWQIPRTRDTKKCLAEAEVPGIPTKDVLFFDKSVRILHIFRTCCIKVPRVNCRNAELDERSLGCMFLVLSVVRPRQFTSCGGCQV</sequence>